<dbReference type="AlphaFoldDB" id="A0A9N9KHG1"/>
<keyword evidence="2" id="KW-1185">Reference proteome</keyword>
<name>A0A9N9KHG1_9GLOM</name>
<dbReference type="Gene3D" id="2.120.10.80">
    <property type="entry name" value="Kelch-type beta propeller"/>
    <property type="match status" value="1"/>
</dbReference>
<dbReference type="InterPro" id="IPR015915">
    <property type="entry name" value="Kelch-typ_b-propeller"/>
</dbReference>
<organism evidence="1 2">
    <name type="scientific">Dentiscutata erythropus</name>
    <dbReference type="NCBI Taxonomy" id="1348616"/>
    <lineage>
        <taxon>Eukaryota</taxon>
        <taxon>Fungi</taxon>
        <taxon>Fungi incertae sedis</taxon>
        <taxon>Mucoromycota</taxon>
        <taxon>Glomeromycotina</taxon>
        <taxon>Glomeromycetes</taxon>
        <taxon>Diversisporales</taxon>
        <taxon>Gigasporaceae</taxon>
        <taxon>Dentiscutata</taxon>
    </lineage>
</organism>
<gene>
    <name evidence="1" type="ORF">DERYTH_LOCUS28130</name>
</gene>
<dbReference type="OrthoDB" id="2363417at2759"/>
<evidence type="ECO:0000313" key="2">
    <source>
        <dbReference type="Proteomes" id="UP000789405"/>
    </source>
</evidence>
<dbReference type="EMBL" id="CAJVPY010068322">
    <property type="protein sequence ID" value="CAG8826650.1"/>
    <property type="molecule type" value="Genomic_DNA"/>
</dbReference>
<dbReference type="InterPro" id="IPR011498">
    <property type="entry name" value="Kelch_2"/>
</dbReference>
<feature type="non-terminal residue" evidence="1">
    <location>
        <position position="1"/>
    </location>
</feature>
<accession>A0A9N9KHG1</accession>
<sequence>IESDSIISKFINANVTSYDHTATLLDGKIYVIGGIHYFNVNSGSYVDMSSIGVYNTKDSTWNTV</sequence>
<reference evidence="1" key="1">
    <citation type="submission" date="2021-06" db="EMBL/GenBank/DDBJ databases">
        <authorList>
            <person name="Kallberg Y."/>
            <person name="Tangrot J."/>
            <person name="Rosling A."/>
        </authorList>
    </citation>
    <scope>NUCLEOTIDE SEQUENCE</scope>
    <source>
        <strain evidence="1">MA453B</strain>
    </source>
</reference>
<evidence type="ECO:0000313" key="1">
    <source>
        <dbReference type="EMBL" id="CAG8826650.1"/>
    </source>
</evidence>
<dbReference type="Pfam" id="PF07646">
    <property type="entry name" value="Kelch_2"/>
    <property type="match status" value="1"/>
</dbReference>
<dbReference type="Proteomes" id="UP000789405">
    <property type="component" value="Unassembled WGS sequence"/>
</dbReference>
<feature type="non-terminal residue" evidence="1">
    <location>
        <position position="64"/>
    </location>
</feature>
<comment type="caution">
    <text evidence="1">The sequence shown here is derived from an EMBL/GenBank/DDBJ whole genome shotgun (WGS) entry which is preliminary data.</text>
</comment>
<dbReference type="SUPFAM" id="SSF117281">
    <property type="entry name" value="Kelch motif"/>
    <property type="match status" value="1"/>
</dbReference>
<protein>
    <submittedName>
        <fullName evidence="1">21408_t:CDS:1</fullName>
    </submittedName>
</protein>
<proteinExistence type="predicted"/>